<keyword evidence="1" id="KW-0472">Membrane</keyword>
<dbReference type="OrthoDB" id="9814474at2"/>
<keyword evidence="1" id="KW-1133">Transmembrane helix</keyword>
<gene>
    <name evidence="2" type="ORF">DXA39_01270</name>
</gene>
<dbReference type="Proteomes" id="UP000261011">
    <property type="component" value="Unassembled WGS sequence"/>
</dbReference>
<dbReference type="EMBL" id="QVEU01000001">
    <property type="protein sequence ID" value="RGB78112.1"/>
    <property type="molecule type" value="Genomic_DNA"/>
</dbReference>
<feature type="transmembrane region" description="Helical" evidence="1">
    <location>
        <begin position="12"/>
        <end position="36"/>
    </location>
</feature>
<dbReference type="PANTHER" id="PTHR40078:SF1">
    <property type="entry name" value="INTEGRAL MEMBRANE PROTEIN"/>
    <property type="match status" value="1"/>
</dbReference>
<dbReference type="InterPro" id="IPR038750">
    <property type="entry name" value="YczE/YyaS-like"/>
</dbReference>
<reference evidence="2 3" key="1">
    <citation type="submission" date="2018-08" db="EMBL/GenBank/DDBJ databases">
        <title>A genome reference for cultivated species of the human gut microbiota.</title>
        <authorList>
            <person name="Zou Y."/>
            <person name="Xue W."/>
            <person name="Luo G."/>
        </authorList>
    </citation>
    <scope>NUCLEOTIDE SEQUENCE [LARGE SCALE GENOMIC DNA]</scope>
    <source>
        <strain evidence="2 3">OF01-3</strain>
    </source>
</reference>
<feature type="transmembrane region" description="Helical" evidence="1">
    <location>
        <begin position="108"/>
        <end position="131"/>
    </location>
</feature>
<dbReference type="Pfam" id="PF19700">
    <property type="entry name" value="DUF6198"/>
    <property type="match status" value="1"/>
</dbReference>
<proteinExistence type="predicted"/>
<comment type="caution">
    <text evidence="2">The sequence shown here is derived from an EMBL/GenBank/DDBJ whole genome shotgun (WGS) entry which is preliminary data.</text>
</comment>
<evidence type="ECO:0008006" key="4">
    <source>
        <dbReference type="Google" id="ProtNLM"/>
    </source>
</evidence>
<dbReference type="PANTHER" id="PTHR40078">
    <property type="entry name" value="INTEGRAL MEMBRANE PROTEIN-RELATED"/>
    <property type="match status" value="1"/>
</dbReference>
<evidence type="ECO:0000313" key="2">
    <source>
        <dbReference type="EMBL" id="RGB78112.1"/>
    </source>
</evidence>
<protein>
    <recommendedName>
        <fullName evidence="4">YitT family protein</fullName>
    </recommendedName>
</protein>
<name>A0A3E2TL84_9FIRM</name>
<dbReference type="AlphaFoldDB" id="A0A3E2TL84"/>
<sequence length="208" mass="22551">MTAKNSNYIKRVLICLMANILIGITIGAMRVVNLGIDPFTSLIIGVSNLAKTPFRYIYPIINGVIIVLIFFLNKPMIGIGTVINLIVIGPVADYSAAFIENIYTSPTFISRIIILIAALIIMAMNVSLYTSTNIGVSAYDSLFLTINKKNHNISLGVARIITDSISMIVGIIGKATIGIGTIINVFFMGPMVDFFNKSIASKLLKNIC</sequence>
<feature type="transmembrane region" description="Helical" evidence="1">
    <location>
        <begin position="79"/>
        <end position="96"/>
    </location>
</feature>
<organism evidence="2 3">
    <name type="scientific">Anaerococcus nagyae</name>
    <dbReference type="NCBI Taxonomy" id="1755241"/>
    <lineage>
        <taxon>Bacteria</taxon>
        <taxon>Bacillati</taxon>
        <taxon>Bacillota</taxon>
        <taxon>Tissierellia</taxon>
        <taxon>Tissierellales</taxon>
        <taxon>Peptoniphilaceae</taxon>
        <taxon>Anaerococcus</taxon>
    </lineage>
</organism>
<feature type="transmembrane region" description="Helical" evidence="1">
    <location>
        <begin position="56"/>
        <end position="72"/>
    </location>
</feature>
<dbReference type="RefSeq" id="WP_117520320.1">
    <property type="nucleotide sequence ID" value="NZ_AP031484.1"/>
</dbReference>
<evidence type="ECO:0000256" key="1">
    <source>
        <dbReference type="SAM" id="Phobius"/>
    </source>
</evidence>
<keyword evidence="3" id="KW-1185">Reference proteome</keyword>
<keyword evidence="1" id="KW-0812">Transmembrane</keyword>
<evidence type="ECO:0000313" key="3">
    <source>
        <dbReference type="Proteomes" id="UP000261011"/>
    </source>
</evidence>
<accession>A0A3E2TL84</accession>